<sequence length="62" mass="6992">MSNHPDTNETNKHIALELTKLVINNPQSQNNLRLTKELKDNPKDCIVTIYLDVLGVLNAHKA</sequence>
<evidence type="ECO:0000313" key="1">
    <source>
        <dbReference type="EMBL" id="STZ07214.1"/>
    </source>
</evidence>
<dbReference type="EMBL" id="UGQB01000004">
    <property type="protein sequence ID" value="STZ07214.1"/>
    <property type="molecule type" value="Genomic_DNA"/>
</dbReference>
<name>A0A378QW49_9GAMM</name>
<accession>A0A378QW49</accession>
<gene>
    <name evidence="1" type="ORF">NCTC12877_00169</name>
</gene>
<keyword evidence="2" id="KW-1185">Reference proteome</keyword>
<dbReference type="AlphaFoldDB" id="A0A378QW49"/>
<proteinExistence type="predicted"/>
<organism evidence="1 2">
    <name type="scientific">Moraxella caprae</name>
    <dbReference type="NCBI Taxonomy" id="90240"/>
    <lineage>
        <taxon>Bacteria</taxon>
        <taxon>Pseudomonadati</taxon>
        <taxon>Pseudomonadota</taxon>
        <taxon>Gammaproteobacteria</taxon>
        <taxon>Moraxellales</taxon>
        <taxon>Moraxellaceae</taxon>
        <taxon>Moraxella</taxon>
    </lineage>
</organism>
<dbReference type="Proteomes" id="UP000254065">
    <property type="component" value="Unassembled WGS sequence"/>
</dbReference>
<reference evidence="1 2" key="1">
    <citation type="submission" date="2018-06" db="EMBL/GenBank/DDBJ databases">
        <authorList>
            <consortium name="Pathogen Informatics"/>
            <person name="Doyle S."/>
        </authorList>
    </citation>
    <scope>NUCLEOTIDE SEQUENCE [LARGE SCALE GENOMIC DNA]</scope>
    <source>
        <strain evidence="1 2">NCTC12877</strain>
    </source>
</reference>
<dbReference type="RefSeq" id="WP_029103211.1">
    <property type="nucleotide sequence ID" value="NZ_UGQB01000004.1"/>
</dbReference>
<evidence type="ECO:0000313" key="2">
    <source>
        <dbReference type="Proteomes" id="UP000254065"/>
    </source>
</evidence>
<protein>
    <submittedName>
        <fullName evidence="1">Uncharacterized protein</fullName>
    </submittedName>
</protein>